<evidence type="ECO:0000256" key="8">
    <source>
        <dbReference type="ARBA" id="ARBA00023328"/>
    </source>
</evidence>
<dbReference type="Pfam" id="PF00856">
    <property type="entry name" value="SET"/>
    <property type="match status" value="1"/>
</dbReference>
<dbReference type="Pfam" id="PF05033">
    <property type="entry name" value="Pre-SET"/>
    <property type="match status" value="1"/>
</dbReference>
<dbReference type="SUPFAM" id="SSF88697">
    <property type="entry name" value="PUA domain-like"/>
    <property type="match status" value="1"/>
</dbReference>
<dbReference type="PANTHER" id="PTHR45660:SF13">
    <property type="entry name" value="HISTONE-LYSINE N-METHYLTRANSFERASE SETMAR"/>
    <property type="match status" value="1"/>
</dbReference>
<evidence type="ECO:0000256" key="5">
    <source>
        <dbReference type="ARBA" id="ARBA00022691"/>
    </source>
</evidence>
<keyword evidence="8" id="KW-0137">Centromere</keyword>
<dbReference type="PROSITE" id="PS51575">
    <property type="entry name" value="SAM_MT43_SUVAR39_2"/>
    <property type="match status" value="1"/>
</dbReference>
<sequence length="689" mass="75992">MEQNLGEDSVPVPESVDKSSILDVKPLRSLVPVFPLSSNFNGGSGPQGFSPFLCFPPSGPFPPGYAPFYPFAGIQTQPAGETPIRSTTFYGGTPISTAVPLNSYQTPEYADATKRQSRGSANGDKDVGSKTKSQKRTRGSQDVNFTSSEIDHDAIADDILTSYDVTTFDTFRRSDGDKEAVEYTLGIFELLRRKIMQVEDLKESTFGQIRRSDLRAATILMNKGFRTNAKKRIGAVPGVEVGAIFFFRMEMCLIGLHSPSMAGIDYMSLKVSQEEEPLAVSIVSSGGYEDNVEDENVLIYSGHGGNINRKDKEIMDQKLERGNLALEKSLHRGNEVRVVRGLRDPTSTSPAGKVYVYDGLYKIQESWIEKGLSGCSVFKYKLIRVAGQPDAFKIWKSIQLWREGVVPRSGIILPDLTSGREKLPVSLINDVDNEKGPAYFTYSSSLQLSKESTPPLTPAESFIGCTCSSGCLPGKQNCPCVQKNGGYLPHTANAVLVDPKSIIYECGSSCHCPPNCRNRVTQGGIKVRLEVFKTKDKGWALRSWDPIRAGTFICEYAGEVISSDKMQQLGSEIGDHFFDGTHIYQPVVNLPGCCSKATSDLPFPIVINAKNFGNVSRFLNHSCWPNVFWQPVMRASNKEFDLHIAFYALRHIPPMTELTYDYGVVSPEKAELGKKQCLCGSPKCRGFFY</sequence>
<evidence type="ECO:0000259" key="11">
    <source>
        <dbReference type="PROSITE" id="PS50280"/>
    </source>
</evidence>
<dbReference type="GO" id="GO:0032259">
    <property type="term" value="P:methylation"/>
    <property type="evidence" value="ECO:0007669"/>
    <property type="project" value="UniProtKB-KW"/>
</dbReference>
<dbReference type="GO" id="GO:0000775">
    <property type="term" value="C:chromosome, centromeric region"/>
    <property type="evidence" value="ECO:0007669"/>
    <property type="project" value="UniProtKB-SubCell"/>
</dbReference>
<dbReference type="Gene3D" id="2.30.280.10">
    <property type="entry name" value="SRA-YDG"/>
    <property type="match status" value="1"/>
</dbReference>
<evidence type="ECO:0000256" key="3">
    <source>
        <dbReference type="ARBA" id="ARBA00022603"/>
    </source>
</evidence>
<dbReference type="FunFam" id="2.30.280.10:FF:000003">
    <property type="entry name" value="Histone-lysine N-methyltransferase, H3 lysine-9 specific SUVH5"/>
    <property type="match status" value="1"/>
</dbReference>
<dbReference type="SMART" id="SM00466">
    <property type="entry name" value="SRA"/>
    <property type="match status" value="1"/>
</dbReference>
<dbReference type="Pfam" id="PF02182">
    <property type="entry name" value="SAD_SRA"/>
    <property type="match status" value="1"/>
</dbReference>
<comment type="caution">
    <text evidence="15">The sequence shown here is derived from an EMBL/GenBank/DDBJ whole genome shotgun (WGS) entry which is preliminary data.</text>
</comment>
<evidence type="ECO:0000259" key="14">
    <source>
        <dbReference type="PROSITE" id="PS51015"/>
    </source>
</evidence>
<evidence type="ECO:0000259" key="13">
    <source>
        <dbReference type="PROSITE" id="PS50868"/>
    </source>
</evidence>
<evidence type="ECO:0000259" key="12">
    <source>
        <dbReference type="PROSITE" id="PS50867"/>
    </source>
</evidence>
<reference evidence="15 16" key="1">
    <citation type="submission" date="2021-09" db="EMBL/GenBank/DDBJ databases">
        <title>Genomic insights and catalytic innovation underlie evolution of tropane alkaloids biosynthesis.</title>
        <authorList>
            <person name="Wang Y.-J."/>
            <person name="Tian T."/>
            <person name="Huang J.-P."/>
            <person name="Huang S.-X."/>
        </authorList>
    </citation>
    <scope>NUCLEOTIDE SEQUENCE [LARGE SCALE GENOMIC DNA]</scope>
    <source>
        <strain evidence="15">KIB-2018</strain>
        <tissue evidence="15">Leaf</tissue>
    </source>
</reference>
<keyword evidence="2" id="KW-0158">Chromosome</keyword>
<protein>
    <submittedName>
        <fullName evidence="15">Uncharacterized protein</fullName>
    </submittedName>
</protein>
<dbReference type="GO" id="GO:0008270">
    <property type="term" value="F:zinc ion binding"/>
    <property type="evidence" value="ECO:0007669"/>
    <property type="project" value="InterPro"/>
</dbReference>
<dbReference type="SMART" id="SM00317">
    <property type="entry name" value="SET"/>
    <property type="match status" value="1"/>
</dbReference>
<evidence type="ECO:0000256" key="9">
    <source>
        <dbReference type="PROSITE-ProRule" id="PRU00358"/>
    </source>
</evidence>
<keyword evidence="7 9" id="KW-0539">Nucleus</keyword>
<evidence type="ECO:0000256" key="2">
    <source>
        <dbReference type="ARBA" id="ARBA00022454"/>
    </source>
</evidence>
<dbReference type="InterPro" id="IPR001214">
    <property type="entry name" value="SET_dom"/>
</dbReference>
<dbReference type="InterPro" id="IPR046341">
    <property type="entry name" value="SET_dom_sf"/>
</dbReference>
<evidence type="ECO:0000313" key="15">
    <source>
        <dbReference type="EMBL" id="KAJ8770394.1"/>
    </source>
</evidence>
<accession>A0AAV8TWI0</accession>
<dbReference type="PROSITE" id="PS50868">
    <property type="entry name" value="POST_SET"/>
    <property type="match status" value="1"/>
</dbReference>
<keyword evidence="4" id="KW-0808">Transferase</keyword>
<dbReference type="InterPro" id="IPR003616">
    <property type="entry name" value="Post-SET_dom"/>
</dbReference>
<dbReference type="SMART" id="SM00468">
    <property type="entry name" value="PreSET"/>
    <property type="match status" value="1"/>
</dbReference>
<evidence type="ECO:0000256" key="7">
    <source>
        <dbReference type="ARBA" id="ARBA00023242"/>
    </source>
</evidence>
<dbReference type="InterPro" id="IPR025794">
    <property type="entry name" value="H3-K9-MeTrfase_plant"/>
</dbReference>
<keyword evidence="3" id="KW-0489">Methyltransferase</keyword>
<comment type="subcellular location">
    <subcellularLocation>
        <location evidence="1">Chromosome</location>
        <location evidence="1">Centromere</location>
    </subcellularLocation>
    <subcellularLocation>
        <location evidence="9">Nucleus</location>
    </subcellularLocation>
</comment>
<evidence type="ECO:0000256" key="4">
    <source>
        <dbReference type="ARBA" id="ARBA00022679"/>
    </source>
</evidence>
<evidence type="ECO:0000256" key="1">
    <source>
        <dbReference type="ARBA" id="ARBA00004584"/>
    </source>
</evidence>
<organism evidence="15 16">
    <name type="scientific">Erythroxylum novogranatense</name>
    <dbReference type="NCBI Taxonomy" id="1862640"/>
    <lineage>
        <taxon>Eukaryota</taxon>
        <taxon>Viridiplantae</taxon>
        <taxon>Streptophyta</taxon>
        <taxon>Embryophyta</taxon>
        <taxon>Tracheophyta</taxon>
        <taxon>Spermatophyta</taxon>
        <taxon>Magnoliopsida</taxon>
        <taxon>eudicotyledons</taxon>
        <taxon>Gunneridae</taxon>
        <taxon>Pentapetalae</taxon>
        <taxon>rosids</taxon>
        <taxon>fabids</taxon>
        <taxon>Malpighiales</taxon>
        <taxon>Erythroxylaceae</taxon>
        <taxon>Erythroxylum</taxon>
    </lineage>
</organism>
<dbReference type="SUPFAM" id="SSF82199">
    <property type="entry name" value="SET domain"/>
    <property type="match status" value="1"/>
</dbReference>
<keyword evidence="5" id="KW-0949">S-adenosyl-L-methionine</keyword>
<keyword evidence="16" id="KW-1185">Reference proteome</keyword>
<evidence type="ECO:0000256" key="6">
    <source>
        <dbReference type="ARBA" id="ARBA00022853"/>
    </source>
</evidence>
<evidence type="ECO:0000256" key="10">
    <source>
        <dbReference type="SAM" id="MobiDB-lite"/>
    </source>
</evidence>
<proteinExistence type="predicted"/>
<gene>
    <name evidence="15" type="ORF">K2173_015008</name>
</gene>
<dbReference type="InterPro" id="IPR007728">
    <property type="entry name" value="Pre-SET_dom"/>
</dbReference>
<feature type="domain" description="Post-SET" evidence="13">
    <location>
        <begin position="673"/>
        <end position="689"/>
    </location>
</feature>
<dbReference type="GO" id="GO:0003690">
    <property type="term" value="F:double-stranded DNA binding"/>
    <property type="evidence" value="ECO:0007669"/>
    <property type="project" value="TreeGrafter"/>
</dbReference>
<dbReference type="Gene3D" id="2.170.270.10">
    <property type="entry name" value="SET domain"/>
    <property type="match status" value="1"/>
</dbReference>
<dbReference type="PROSITE" id="PS51015">
    <property type="entry name" value="YDG"/>
    <property type="match status" value="1"/>
</dbReference>
<keyword evidence="6" id="KW-0156">Chromatin regulator</keyword>
<dbReference type="PANTHER" id="PTHR45660">
    <property type="entry name" value="HISTONE-LYSINE N-METHYLTRANSFERASE SETMAR"/>
    <property type="match status" value="1"/>
</dbReference>
<dbReference type="InterPro" id="IPR036987">
    <property type="entry name" value="SRA-YDG_sf"/>
</dbReference>
<dbReference type="GO" id="GO:0005634">
    <property type="term" value="C:nucleus"/>
    <property type="evidence" value="ECO:0007669"/>
    <property type="project" value="UniProtKB-SubCell"/>
</dbReference>
<dbReference type="InterPro" id="IPR015947">
    <property type="entry name" value="PUA-like_sf"/>
</dbReference>
<dbReference type="PROSITE" id="PS50867">
    <property type="entry name" value="PRE_SET"/>
    <property type="match status" value="1"/>
</dbReference>
<dbReference type="GO" id="GO:0042054">
    <property type="term" value="F:histone methyltransferase activity"/>
    <property type="evidence" value="ECO:0007669"/>
    <property type="project" value="InterPro"/>
</dbReference>
<dbReference type="PROSITE" id="PS50280">
    <property type="entry name" value="SET"/>
    <property type="match status" value="1"/>
</dbReference>
<name>A0AAV8TWI0_9ROSI</name>
<feature type="region of interest" description="Disordered" evidence="10">
    <location>
        <begin position="109"/>
        <end position="145"/>
    </location>
</feature>
<evidence type="ECO:0000313" key="16">
    <source>
        <dbReference type="Proteomes" id="UP001159364"/>
    </source>
</evidence>
<dbReference type="InterPro" id="IPR051357">
    <property type="entry name" value="H3K9_HMTase_SUVAR3-9"/>
</dbReference>
<feature type="domain" description="YDG" evidence="14">
    <location>
        <begin position="234"/>
        <end position="384"/>
    </location>
</feature>
<dbReference type="AlphaFoldDB" id="A0AAV8TWI0"/>
<dbReference type="Proteomes" id="UP001159364">
    <property type="component" value="Linkage Group LG03"/>
</dbReference>
<dbReference type="SMART" id="SM00508">
    <property type="entry name" value="PostSET"/>
    <property type="match status" value="1"/>
</dbReference>
<dbReference type="InterPro" id="IPR003105">
    <property type="entry name" value="SRA_YDG"/>
</dbReference>
<feature type="domain" description="Pre-SET" evidence="12">
    <location>
        <begin position="463"/>
        <end position="524"/>
    </location>
</feature>
<dbReference type="EMBL" id="JAIWQS010000003">
    <property type="protein sequence ID" value="KAJ8770394.1"/>
    <property type="molecule type" value="Genomic_DNA"/>
</dbReference>
<feature type="domain" description="SET" evidence="11">
    <location>
        <begin position="527"/>
        <end position="663"/>
    </location>
</feature>